<evidence type="ECO:0000256" key="2">
    <source>
        <dbReference type="ARBA" id="ARBA00004604"/>
    </source>
</evidence>
<dbReference type="GO" id="GO:0071028">
    <property type="term" value="P:nuclear mRNA surveillance"/>
    <property type="evidence" value="ECO:0007669"/>
    <property type="project" value="TreeGrafter"/>
</dbReference>
<proteinExistence type="inferred from homology"/>
<dbReference type="GO" id="GO:0034473">
    <property type="term" value="P:U1 snRNA 3'-end processing"/>
    <property type="evidence" value="ECO:0007669"/>
    <property type="project" value="TreeGrafter"/>
</dbReference>
<dbReference type="GO" id="GO:0005730">
    <property type="term" value="C:nucleolus"/>
    <property type="evidence" value="ECO:0007669"/>
    <property type="project" value="UniProtKB-SubCell"/>
</dbReference>
<organism evidence="7">
    <name type="scientific">Encephalitozoon cuniculi</name>
    <name type="common">Microsporidian parasite</name>
    <dbReference type="NCBI Taxonomy" id="6035"/>
    <lineage>
        <taxon>Eukaryota</taxon>
        <taxon>Fungi</taxon>
        <taxon>Fungi incertae sedis</taxon>
        <taxon>Microsporidia</taxon>
        <taxon>Unikaryonidae</taxon>
        <taxon>Encephalitozoon</taxon>
    </lineage>
</organism>
<sequence>MIVKNLVKAGERFDNRKIEEARRLEVERISNSCLVTMGASQLLTVFQKSTSRPYIDRPHEGIVSFSVSTGAKKYERLVNFLHKVYIKQKSIDLESLCIRLNEEVVLIHIDLRVLSGDGSIYSLAISGVNSVLEALGVRMNYVPQCFFYCSIGGVVVTDPSEDEQNKGDWSCVVIMKSPKEVVLLEKMGRECSVEAVLETVYKSAKDSVVEVPGIEGEE</sequence>
<dbReference type="AlphaFoldDB" id="M1K490"/>
<dbReference type="GO" id="GO:0034475">
    <property type="term" value="P:U4 snRNA 3'-end processing"/>
    <property type="evidence" value="ECO:0007669"/>
    <property type="project" value="TreeGrafter"/>
</dbReference>
<comment type="similarity">
    <text evidence="3">Belongs to the RNase PH family.</text>
</comment>
<dbReference type="GO" id="GO:0000176">
    <property type="term" value="C:nuclear exosome (RNase complex)"/>
    <property type="evidence" value="ECO:0007669"/>
    <property type="project" value="TreeGrafter"/>
</dbReference>
<dbReference type="VEuPathDB" id="MicrosporidiaDB:ECU06_0390"/>
<evidence type="ECO:0000313" key="7">
    <source>
        <dbReference type="EMBL" id="AGE95738.1"/>
    </source>
</evidence>
<dbReference type="GO" id="GO:0071038">
    <property type="term" value="P:TRAMP-dependent tRNA surveillance pathway"/>
    <property type="evidence" value="ECO:0007669"/>
    <property type="project" value="TreeGrafter"/>
</dbReference>
<accession>M1K490</accession>
<keyword evidence="4" id="KW-0963">Cytoplasm</keyword>
<dbReference type="SUPFAM" id="SSF55666">
    <property type="entry name" value="Ribonuclease PH domain 2-like"/>
    <property type="match status" value="1"/>
</dbReference>
<dbReference type="OMA" id="DSECYES"/>
<dbReference type="GO" id="GO:0000467">
    <property type="term" value="P:exonucleolytic trimming to generate mature 3'-end of 5.8S rRNA from tricistronic rRNA transcript (SSU-rRNA, 5.8S rRNA, LSU-rRNA)"/>
    <property type="evidence" value="ECO:0007669"/>
    <property type="project" value="TreeGrafter"/>
</dbReference>
<dbReference type="GO" id="GO:0034476">
    <property type="term" value="P:U5 snRNA 3'-end processing"/>
    <property type="evidence" value="ECO:0007669"/>
    <property type="project" value="TreeGrafter"/>
</dbReference>
<dbReference type="GO" id="GO:0016075">
    <property type="term" value="P:rRNA catabolic process"/>
    <property type="evidence" value="ECO:0007669"/>
    <property type="project" value="TreeGrafter"/>
</dbReference>
<evidence type="ECO:0000256" key="5">
    <source>
        <dbReference type="ARBA" id="ARBA00022835"/>
    </source>
</evidence>
<dbReference type="InterPro" id="IPR036345">
    <property type="entry name" value="ExoRNase_PH_dom2_sf"/>
</dbReference>
<dbReference type="VEuPathDB" id="MicrosporidiaDB:AEWD_060330"/>
<dbReference type="VEuPathDB" id="MicrosporidiaDB:AEWR_060330"/>
<dbReference type="VEuPathDB" id="MicrosporidiaDB:AEWQ_060320"/>
<dbReference type="GO" id="GO:0000177">
    <property type="term" value="C:cytoplasmic exosome (RNase complex)"/>
    <property type="evidence" value="ECO:0007669"/>
    <property type="project" value="TreeGrafter"/>
</dbReference>
<evidence type="ECO:0000256" key="4">
    <source>
        <dbReference type="ARBA" id="ARBA00022490"/>
    </source>
</evidence>
<dbReference type="SUPFAM" id="SSF54211">
    <property type="entry name" value="Ribosomal protein S5 domain 2-like"/>
    <property type="match status" value="1"/>
</dbReference>
<protein>
    <recommendedName>
        <fullName evidence="6">Ribosomal RNA-processing protein 42</fullName>
    </recommendedName>
</protein>
<dbReference type="Gene3D" id="3.30.230.70">
    <property type="entry name" value="GHMP Kinase, N-terminal domain"/>
    <property type="match status" value="1"/>
</dbReference>
<reference evidence="7" key="1">
    <citation type="journal article" date="2013" name="Eukaryot. Cell">
        <title>Extremely Reduced Levels of Heterozygosity in the Vertebrate Pathogen Encephalitozoon cuniculi.</title>
        <authorList>
            <person name="Selman M."/>
            <person name="Sak B."/>
            <person name="Kvac M."/>
            <person name="Farinelli L."/>
            <person name="Weiss L.M."/>
            <person name="Corradi N."/>
        </authorList>
    </citation>
    <scope>NUCLEOTIDE SEQUENCE</scope>
</reference>
<dbReference type="InterPro" id="IPR020568">
    <property type="entry name" value="Ribosomal_Su5_D2-typ_SF"/>
</dbReference>
<dbReference type="VEuPathDB" id="MicrosporidiaDB:M970_060330"/>
<dbReference type="GO" id="GO:0071035">
    <property type="term" value="P:nuclear polyadenylation-dependent rRNA catabolic process"/>
    <property type="evidence" value="ECO:0007669"/>
    <property type="project" value="TreeGrafter"/>
</dbReference>
<name>M1K490_ENCCN</name>
<keyword evidence="5" id="KW-0271">Exosome</keyword>
<dbReference type="InterPro" id="IPR050590">
    <property type="entry name" value="Exosome_comp_Rrp42_subfam"/>
</dbReference>
<dbReference type="PANTHER" id="PTHR11097:SF8">
    <property type="entry name" value="EXOSOME COMPLEX COMPONENT RRP42"/>
    <property type="match status" value="1"/>
</dbReference>
<evidence type="ECO:0000256" key="6">
    <source>
        <dbReference type="ARBA" id="ARBA00042523"/>
    </source>
</evidence>
<evidence type="ECO:0000256" key="1">
    <source>
        <dbReference type="ARBA" id="ARBA00004496"/>
    </source>
</evidence>
<comment type="subcellular location">
    <subcellularLocation>
        <location evidence="1">Cytoplasm</location>
    </subcellularLocation>
    <subcellularLocation>
        <location evidence="2">Nucleus</location>
        <location evidence="2">Nucleolus</location>
    </subcellularLocation>
</comment>
<dbReference type="GO" id="GO:0035925">
    <property type="term" value="F:mRNA 3'-UTR AU-rich region binding"/>
    <property type="evidence" value="ECO:0007669"/>
    <property type="project" value="TreeGrafter"/>
</dbReference>
<dbReference type="PANTHER" id="PTHR11097">
    <property type="entry name" value="EXOSOME COMPLEX EXONUCLEASE RIBOSOMAL RNA PROCESSING PROTEIN"/>
    <property type="match status" value="1"/>
</dbReference>
<dbReference type="EMBL" id="KC513609">
    <property type="protein sequence ID" value="AGE95738.1"/>
    <property type="molecule type" value="Genomic_DNA"/>
</dbReference>
<dbReference type="InterPro" id="IPR027408">
    <property type="entry name" value="PNPase/RNase_PH_dom_sf"/>
</dbReference>
<evidence type="ECO:0000256" key="3">
    <source>
        <dbReference type="ARBA" id="ARBA00006678"/>
    </source>
</evidence>
<gene>
    <name evidence="7" type="ORF">ECU06_0390</name>
</gene>